<gene>
    <name evidence="2" type="ORF">Vbra_12710</name>
</gene>
<evidence type="ECO:0000313" key="3">
    <source>
        <dbReference type="Proteomes" id="UP000041254"/>
    </source>
</evidence>
<accession>A0A0G4ERL8</accession>
<dbReference type="EMBL" id="CDMY01000292">
    <property type="protein sequence ID" value="CEL99933.1"/>
    <property type="molecule type" value="Genomic_DNA"/>
</dbReference>
<keyword evidence="3" id="KW-1185">Reference proteome</keyword>
<dbReference type="AlphaFoldDB" id="A0A0G4ERL8"/>
<proteinExistence type="predicted"/>
<dbReference type="VEuPathDB" id="CryptoDB:Vbra_12710"/>
<name>A0A0G4ERL8_VITBC</name>
<dbReference type="PhylomeDB" id="A0A0G4ERL8"/>
<feature type="region of interest" description="Disordered" evidence="1">
    <location>
        <begin position="30"/>
        <end position="62"/>
    </location>
</feature>
<organism evidence="2 3">
    <name type="scientific">Vitrella brassicaformis (strain CCMP3155)</name>
    <dbReference type="NCBI Taxonomy" id="1169540"/>
    <lineage>
        <taxon>Eukaryota</taxon>
        <taxon>Sar</taxon>
        <taxon>Alveolata</taxon>
        <taxon>Colpodellida</taxon>
        <taxon>Vitrellaceae</taxon>
        <taxon>Vitrella</taxon>
    </lineage>
</organism>
<evidence type="ECO:0000313" key="2">
    <source>
        <dbReference type="EMBL" id="CEL99933.1"/>
    </source>
</evidence>
<evidence type="ECO:0000256" key="1">
    <source>
        <dbReference type="SAM" id="MobiDB-lite"/>
    </source>
</evidence>
<feature type="compositionally biased region" description="Basic residues" evidence="1">
    <location>
        <begin position="47"/>
        <end position="57"/>
    </location>
</feature>
<dbReference type="InParanoid" id="A0A0G4ERL8"/>
<protein>
    <submittedName>
        <fullName evidence="2">Uncharacterized protein</fullName>
    </submittedName>
</protein>
<reference evidence="2 3" key="1">
    <citation type="submission" date="2014-11" db="EMBL/GenBank/DDBJ databases">
        <authorList>
            <person name="Zhu J."/>
            <person name="Qi W."/>
            <person name="Song R."/>
        </authorList>
    </citation>
    <scope>NUCLEOTIDE SEQUENCE [LARGE SCALE GENOMIC DNA]</scope>
</reference>
<dbReference type="Proteomes" id="UP000041254">
    <property type="component" value="Unassembled WGS sequence"/>
</dbReference>
<sequence>MHRIDTVVDCRVRDIGDFEGFWSLIEAAPHHSPAPRRPSGGPLSARPCHHQGGRHGHVTPPDRRATLRQCIDRLPQAEASTALTLVEQRIEEAVGRLGLEDALVFDVGGLEDGWKVVHLLEEGSGGEWRAMGRFIRLAAIYRLTPNATLPLRLSADALPSPTAFLQLPLAMAIYRLFGHRLTHQGTSLALQPADNDVHRIGDESFRVVPLSELPANHPYRSAYNTTDPAIRWGNWLLASFSSFLLGRLFMLWCHEAWVGNRRVLQAHIGRNDTRYRRLLTEAMSEQQQGAIAVDYRNDGGNLNYANPFHFRYVVVSGFRPNEDVAALLSVIGDITLWTTERSAGDRSQPLAVRFPTSMPRWRAVLSHFELADGVINRGTVV</sequence>